<name>A0ABY8PTM2_9BACT</name>
<keyword evidence="6" id="KW-0812">Transmembrane</keyword>
<keyword evidence="10" id="KW-1133">Transmembrane helix</keyword>
<evidence type="ECO:0000256" key="6">
    <source>
        <dbReference type="ARBA" id="ARBA00022692"/>
    </source>
</evidence>
<comment type="subcellular location">
    <subcellularLocation>
        <location evidence="2">Cell membrane</location>
    </subcellularLocation>
    <subcellularLocation>
        <location evidence="1">Membrane</location>
        <topology evidence="1">Single-pass membrane protein</topology>
    </subcellularLocation>
</comment>
<keyword evidence="3" id="KW-1003">Cell membrane</keyword>
<keyword evidence="11" id="KW-0472">Membrane</keyword>
<evidence type="ECO:0000259" key="13">
    <source>
        <dbReference type="Pfam" id="PF00905"/>
    </source>
</evidence>
<dbReference type="SUPFAM" id="SSF56519">
    <property type="entry name" value="Penicillin binding protein dimerisation domain"/>
    <property type="match status" value="1"/>
</dbReference>
<dbReference type="InterPro" id="IPR017790">
    <property type="entry name" value="Penicillin-binding_protein_2"/>
</dbReference>
<evidence type="ECO:0000256" key="11">
    <source>
        <dbReference type="ARBA" id="ARBA00023136"/>
    </source>
</evidence>
<dbReference type="InterPro" id="IPR001460">
    <property type="entry name" value="PCN-bd_Tpept"/>
</dbReference>
<dbReference type="InterPro" id="IPR036138">
    <property type="entry name" value="PBP_dimer_sf"/>
</dbReference>
<dbReference type="Pfam" id="PF03717">
    <property type="entry name" value="PBP_dimer"/>
    <property type="match status" value="1"/>
</dbReference>
<keyword evidence="7 15" id="KW-0378">Hydrolase</keyword>
<evidence type="ECO:0000259" key="14">
    <source>
        <dbReference type="Pfam" id="PF03717"/>
    </source>
</evidence>
<keyword evidence="9" id="KW-0573">Peptidoglycan synthesis</keyword>
<keyword evidence="5" id="KW-0645">Protease</keyword>
<dbReference type="InterPro" id="IPR050515">
    <property type="entry name" value="Beta-lactam/transpept"/>
</dbReference>
<evidence type="ECO:0000313" key="16">
    <source>
        <dbReference type="Proteomes" id="UP001232493"/>
    </source>
</evidence>
<evidence type="ECO:0000256" key="9">
    <source>
        <dbReference type="ARBA" id="ARBA00022984"/>
    </source>
</evidence>
<dbReference type="EMBL" id="CP069362">
    <property type="protein sequence ID" value="WGS65970.1"/>
    <property type="molecule type" value="Genomic_DNA"/>
</dbReference>
<evidence type="ECO:0000256" key="4">
    <source>
        <dbReference type="ARBA" id="ARBA00022519"/>
    </source>
</evidence>
<dbReference type="InterPro" id="IPR005311">
    <property type="entry name" value="PBP_dimer"/>
</dbReference>
<evidence type="ECO:0000256" key="3">
    <source>
        <dbReference type="ARBA" id="ARBA00022475"/>
    </source>
</evidence>
<dbReference type="PANTHER" id="PTHR30627:SF2">
    <property type="entry name" value="PEPTIDOGLYCAN D,D-TRANSPEPTIDASE MRDA"/>
    <property type="match status" value="1"/>
</dbReference>
<accession>A0ABY8PTM2</accession>
<evidence type="ECO:0000256" key="7">
    <source>
        <dbReference type="ARBA" id="ARBA00022801"/>
    </source>
</evidence>
<dbReference type="RefSeq" id="WP_281000911.1">
    <property type="nucleotide sequence ID" value="NZ_CP069362.1"/>
</dbReference>
<dbReference type="Gene3D" id="3.40.710.10">
    <property type="entry name" value="DD-peptidase/beta-lactamase superfamily"/>
    <property type="match status" value="1"/>
</dbReference>
<dbReference type="SUPFAM" id="SSF56601">
    <property type="entry name" value="beta-lactamase/transpeptidase-like"/>
    <property type="match status" value="1"/>
</dbReference>
<gene>
    <name evidence="15" type="primary">mrdA</name>
    <name evidence="15" type="ORF">JRV97_05325</name>
</gene>
<evidence type="ECO:0000256" key="1">
    <source>
        <dbReference type="ARBA" id="ARBA00004167"/>
    </source>
</evidence>
<keyword evidence="12" id="KW-0961">Cell wall biogenesis/degradation</keyword>
<dbReference type="NCBIfam" id="TIGR03423">
    <property type="entry name" value="pbp2_mrdA"/>
    <property type="match status" value="1"/>
</dbReference>
<evidence type="ECO:0000256" key="5">
    <source>
        <dbReference type="ARBA" id="ARBA00022670"/>
    </source>
</evidence>
<evidence type="ECO:0000256" key="12">
    <source>
        <dbReference type="ARBA" id="ARBA00023316"/>
    </source>
</evidence>
<evidence type="ECO:0000256" key="8">
    <source>
        <dbReference type="ARBA" id="ARBA00022960"/>
    </source>
</evidence>
<organism evidence="15 16">
    <name type="scientific">Marinitoga aeolica</name>
    <dbReference type="NCBI Taxonomy" id="2809031"/>
    <lineage>
        <taxon>Bacteria</taxon>
        <taxon>Thermotogati</taxon>
        <taxon>Thermotogota</taxon>
        <taxon>Thermotogae</taxon>
        <taxon>Petrotogales</taxon>
        <taxon>Petrotogaceae</taxon>
        <taxon>Marinitoga</taxon>
    </lineage>
</organism>
<keyword evidence="4" id="KW-0997">Cell inner membrane</keyword>
<evidence type="ECO:0000256" key="10">
    <source>
        <dbReference type="ARBA" id="ARBA00022989"/>
    </source>
</evidence>
<keyword evidence="16" id="KW-1185">Reference proteome</keyword>
<evidence type="ECO:0000256" key="2">
    <source>
        <dbReference type="ARBA" id="ARBA00004236"/>
    </source>
</evidence>
<protein>
    <submittedName>
        <fullName evidence="15">Penicillin-binding protein 2</fullName>
        <ecNumber evidence="15">3.4.16.4</ecNumber>
    </submittedName>
</protein>
<feature type="domain" description="Penicillin-binding protein dimerisation" evidence="14">
    <location>
        <begin position="49"/>
        <end position="188"/>
    </location>
</feature>
<dbReference type="PANTHER" id="PTHR30627">
    <property type="entry name" value="PEPTIDOGLYCAN D,D-TRANSPEPTIDASE"/>
    <property type="match status" value="1"/>
</dbReference>
<dbReference type="Gene3D" id="3.90.1310.10">
    <property type="entry name" value="Penicillin-binding protein 2a (Domain 2)"/>
    <property type="match status" value="1"/>
</dbReference>
<evidence type="ECO:0000313" key="15">
    <source>
        <dbReference type="EMBL" id="WGS65970.1"/>
    </source>
</evidence>
<dbReference type="InterPro" id="IPR012338">
    <property type="entry name" value="Beta-lactam/transpept-like"/>
</dbReference>
<reference evidence="15 16" key="1">
    <citation type="submission" date="2021-02" db="EMBL/GenBank/DDBJ databases">
        <title>Characterization of Marinitoga sp. nov. str. BP5-C20A.</title>
        <authorList>
            <person name="Erauso G."/>
            <person name="Postec A."/>
        </authorList>
    </citation>
    <scope>NUCLEOTIDE SEQUENCE [LARGE SCALE GENOMIC DNA]</scope>
    <source>
        <strain evidence="15 16">BP5-C20A</strain>
    </source>
</reference>
<keyword evidence="15" id="KW-0121">Carboxypeptidase</keyword>
<dbReference type="EC" id="3.4.16.4" evidence="15"/>
<sequence length="569" mass="64492">MKESRFKLLILLFLFSFIILISRTAYIQIFNHTKYTKEVEELSTKIITLNPIRGNIYDRNGTLLAWNEKVYVIENYRESFSEKDIALLKKAFSTITKSPETLVDKLIFQKRITVNLTPANIKLISSIKGIRISEKYIRKYKDNTIYPIIGYVNSEGVPLYGVEKVYNNILEGKPGYQIVKITPGGRVDKVLETVDPIKGKDLYLTIDYNLQKYIYDEMEKYKKPGAVIMSNPNNGEILALVSYPSIEPNLFSSGLSIQDWKKIIYDTKQPLINRAISSVYAPGSVIKPFFALVGLEEGISPEATIFCDGKFELKNSQNKVIAEYYDWNIFGHGVTDLVKSLRVSCNLYYYNLGLKLGIDTMSSYANLFKINQKTGIDLTGEVSSVFPSRSWKKEKFGKDWFIGETVLTSIGQGYMQFTPISILRLYNILSTKGKYYKFHVLEKYVKNISEDAISYEKKLDFVFNIKPIEYFNILKGLIEVTTYPGNSSDGGTAYHVFKNFKELVAGKTGTAEVTGGKSPHSWFAGFMPANNPEVSIVSFVENGGYGSEVAAPIAKKALEKYIELKNNNK</sequence>
<keyword evidence="8" id="KW-0133">Cell shape</keyword>
<feature type="domain" description="Penicillin-binding protein transpeptidase" evidence="13">
    <location>
        <begin position="225"/>
        <end position="559"/>
    </location>
</feature>
<dbReference type="Pfam" id="PF00905">
    <property type="entry name" value="Transpeptidase"/>
    <property type="match status" value="1"/>
</dbReference>
<proteinExistence type="predicted"/>
<dbReference type="Proteomes" id="UP001232493">
    <property type="component" value="Chromosome"/>
</dbReference>
<dbReference type="GO" id="GO:0009002">
    <property type="term" value="F:serine-type D-Ala-D-Ala carboxypeptidase activity"/>
    <property type="evidence" value="ECO:0007669"/>
    <property type="project" value="UniProtKB-EC"/>
</dbReference>